<reference evidence="3" key="1">
    <citation type="submission" date="2018-06" db="EMBL/GenBank/DDBJ databases">
        <authorList>
            <person name="Zhirakovskaya E."/>
        </authorList>
    </citation>
    <scope>NUCLEOTIDE SEQUENCE</scope>
</reference>
<feature type="region of interest" description="Disordered" evidence="1">
    <location>
        <begin position="88"/>
        <end position="108"/>
    </location>
</feature>
<evidence type="ECO:0000256" key="1">
    <source>
        <dbReference type="SAM" id="MobiDB-lite"/>
    </source>
</evidence>
<protein>
    <recommendedName>
        <fullName evidence="2">ABM domain-containing protein</fullName>
    </recommendedName>
</protein>
<feature type="domain" description="ABM" evidence="2">
    <location>
        <begin position="2"/>
        <end position="91"/>
    </location>
</feature>
<dbReference type="InterPro" id="IPR007138">
    <property type="entry name" value="ABM_dom"/>
</dbReference>
<name>A0A3B1CZ34_9ZZZZ</name>
<dbReference type="Gene3D" id="3.30.70.100">
    <property type="match status" value="1"/>
</dbReference>
<sequence>MVTVGMNYAVLEGKEAPFEKKFALVLDVMAETPGHTKTNLYKDVFQGRSYLIVSEWETREAFDAFIHSDAFSQVTSWGKETILAGRPSHEVYGDEPSAPVTGGCPVDH</sequence>
<dbReference type="Pfam" id="PF03992">
    <property type="entry name" value="ABM"/>
    <property type="match status" value="1"/>
</dbReference>
<dbReference type="SUPFAM" id="SSF54909">
    <property type="entry name" value="Dimeric alpha+beta barrel"/>
    <property type="match status" value="1"/>
</dbReference>
<gene>
    <name evidence="3" type="ORF">MNBD_NITROSPIRAE01-1474</name>
</gene>
<organism evidence="3">
    <name type="scientific">hydrothermal vent metagenome</name>
    <dbReference type="NCBI Taxonomy" id="652676"/>
    <lineage>
        <taxon>unclassified sequences</taxon>
        <taxon>metagenomes</taxon>
        <taxon>ecological metagenomes</taxon>
    </lineage>
</organism>
<dbReference type="InterPro" id="IPR011008">
    <property type="entry name" value="Dimeric_a/b-barrel"/>
</dbReference>
<accession>A0A3B1CZ34</accession>
<dbReference type="PROSITE" id="PS51725">
    <property type="entry name" value="ABM"/>
    <property type="match status" value="1"/>
</dbReference>
<dbReference type="AlphaFoldDB" id="A0A3B1CZ34"/>
<dbReference type="EMBL" id="UOGF01000034">
    <property type="protein sequence ID" value="VAX27920.1"/>
    <property type="molecule type" value="Genomic_DNA"/>
</dbReference>
<proteinExistence type="predicted"/>
<evidence type="ECO:0000313" key="3">
    <source>
        <dbReference type="EMBL" id="VAX27920.1"/>
    </source>
</evidence>
<evidence type="ECO:0000259" key="2">
    <source>
        <dbReference type="PROSITE" id="PS51725"/>
    </source>
</evidence>